<gene>
    <name evidence="1" type="ORF">L6164_009227</name>
</gene>
<dbReference type="EMBL" id="CM039429">
    <property type="protein sequence ID" value="KAI4348512.1"/>
    <property type="molecule type" value="Genomic_DNA"/>
</dbReference>
<evidence type="ECO:0000313" key="1">
    <source>
        <dbReference type="EMBL" id="KAI4348512.1"/>
    </source>
</evidence>
<name>A0ACB9PKC7_BAUVA</name>
<comment type="caution">
    <text evidence="1">The sequence shown here is derived from an EMBL/GenBank/DDBJ whole genome shotgun (WGS) entry which is preliminary data.</text>
</comment>
<reference evidence="1 2" key="1">
    <citation type="journal article" date="2022" name="DNA Res.">
        <title>Chromosomal-level genome assembly of the orchid tree Bauhinia variegata (Leguminosae; Cercidoideae) supports the allotetraploid origin hypothesis of Bauhinia.</title>
        <authorList>
            <person name="Zhong Y."/>
            <person name="Chen Y."/>
            <person name="Zheng D."/>
            <person name="Pang J."/>
            <person name="Liu Y."/>
            <person name="Luo S."/>
            <person name="Meng S."/>
            <person name="Qian L."/>
            <person name="Wei D."/>
            <person name="Dai S."/>
            <person name="Zhou R."/>
        </authorList>
    </citation>
    <scope>NUCLEOTIDE SEQUENCE [LARGE SCALE GENOMIC DNA]</scope>
    <source>
        <strain evidence="1">BV-YZ2020</strain>
    </source>
</reference>
<keyword evidence="2" id="KW-1185">Reference proteome</keyword>
<evidence type="ECO:0000313" key="2">
    <source>
        <dbReference type="Proteomes" id="UP000828941"/>
    </source>
</evidence>
<protein>
    <submittedName>
        <fullName evidence="1">Uncharacterized protein</fullName>
    </submittedName>
</protein>
<proteinExistence type="predicted"/>
<organism evidence="1 2">
    <name type="scientific">Bauhinia variegata</name>
    <name type="common">Purple orchid tree</name>
    <name type="synonym">Phanera variegata</name>
    <dbReference type="NCBI Taxonomy" id="167791"/>
    <lineage>
        <taxon>Eukaryota</taxon>
        <taxon>Viridiplantae</taxon>
        <taxon>Streptophyta</taxon>
        <taxon>Embryophyta</taxon>
        <taxon>Tracheophyta</taxon>
        <taxon>Spermatophyta</taxon>
        <taxon>Magnoliopsida</taxon>
        <taxon>eudicotyledons</taxon>
        <taxon>Gunneridae</taxon>
        <taxon>Pentapetalae</taxon>
        <taxon>rosids</taxon>
        <taxon>fabids</taxon>
        <taxon>Fabales</taxon>
        <taxon>Fabaceae</taxon>
        <taxon>Cercidoideae</taxon>
        <taxon>Cercideae</taxon>
        <taxon>Bauhiniinae</taxon>
        <taxon>Bauhinia</taxon>
    </lineage>
</organism>
<dbReference type="Proteomes" id="UP000828941">
    <property type="component" value="Chromosome 4"/>
</dbReference>
<sequence length="95" mass="10491">MVHKASLQLLLLILLGFSLLLLSYAVPTTRSFLPNREESSVQTTQAEGNLEFMNGEQVFGMGEEFMVEGRMDMESADYPGTGANNRHDPKTPGRA</sequence>
<accession>A0ACB9PKC7</accession>